<dbReference type="GO" id="GO:0015293">
    <property type="term" value="F:symporter activity"/>
    <property type="evidence" value="ECO:0007669"/>
    <property type="project" value="UniProtKB-KW"/>
</dbReference>
<accession>A0A062U360</accession>
<evidence type="ECO:0000256" key="6">
    <source>
        <dbReference type="ARBA" id="ARBA00023136"/>
    </source>
</evidence>
<keyword evidence="6 7" id="KW-0472">Membrane</keyword>
<dbReference type="PRINTS" id="PR00173">
    <property type="entry name" value="EDTRNSPORT"/>
</dbReference>
<feature type="transmembrane region" description="Helical" evidence="7">
    <location>
        <begin position="134"/>
        <end position="159"/>
    </location>
</feature>
<feature type="transmembrane region" description="Helical" evidence="7">
    <location>
        <begin position="324"/>
        <end position="352"/>
    </location>
</feature>
<sequence length="413" mass="43347">MSFWFDMVLWKRILIALVLGALVGGLAGESIQSIAWIGELFVRLIKMLIVPLVFVTLVSGVVSMDDPKRLGSIGGRAIALYMITTVAAITIGLVLAVLIHPGAGIDLSGATPAELQAPIALKDRLLAIVPVNPFAAFAQADLLAIIFFALLTGTGLLLIGEKGKILADAFQAGSDLMLSITGIVMEFAPFGVFALIAVVMGTNGPQTFIYLFFLALVVVLGCALQIVLTQAFLVKFLARLPVMPFLRGAREAQLVAFSTSSSSATLPATLSAAEHNLGIQPAVASSVLPLGATINMDGTALYVGVVTIFAAQAFGIPLDLTDYILIGLTTTLVSVGTASVPSASLFLLAAVLETIGMSPEQTALVVGFILPFDRILDMTRTVVNITGDLSVATVVAKWEKEIDEDTYRAAPTE</sequence>
<organism evidence="8 9">
    <name type="scientific">Hyphomonas beringensis</name>
    <dbReference type="NCBI Taxonomy" id="1280946"/>
    <lineage>
        <taxon>Bacteria</taxon>
        <taxon>Pseudomonadati</taxon>
        <taxon>Pseudomonadota</taxon>
        <taxon>Alphaproteobacteria</taxon>
        <taxon>Hyphomonadales</taxon>
        <taxon>Hyphomonadaceae</taxon>
        <taxon>Hyphomonas</taxon>
    </lineage>
</organism>
<evidence type="ECO:0000256" key="2">
    <source>
        <dbReference type="ARBA" id="ARBA00022448"/>
    </source>
</evidence>
<keyword evidence="2" id="KW-0813">Transport</keyword>
<dbReference type="InterPro" id="IPR036458">
    <property type="entry name" value="Na:dicarbo_symporter_sf"/>
</dbReference>
<dbReference type="OrthoDB" id="9766690at2"/>
<feature type="transmembrane region" description="Helical" evidence="7">
    <location>
        <begin position="300"/>
        <end position="318"/>
    </location>
</feature>
<feature type="transmembrane region" description="Helical" evidence="7">
    <location>
        <begin position="180"/>
        <end position="202"/>
    </location>
</feature>
<dbReference type="PANTHER" id="PTHR42865">
    <property type="entry name" value="PROTON/GLUTAMATE-ASPARTATE SYMPORTER"/>
    <property type="match status" value="1"/>
</dbReference>
<evidence type="ECO:0000256" key="3">
    <source>
        <dbReference type="ARBA" id="ARBA00022475"/>
    </source>
</evidence>
<dbReference type="InterPro" id="IPR001991">
    <property type="entry name" value="Na-dicarboxylate_symporter"/>
</dbReference>
<dbReference type="Pfam" id="PF00375">
    <property type="entry name" value="SDF"/>
    <property type="match status" value="1"/>
</dbReference>
<protein>
    <recommendedName>
        <fullName evidence="10">Sodium:dicarboxylate symporter</fullName>
    </recommendedName>
</protein>
<feature type="transmembrane region" description="Helical" evidence="7">
    <location>
        <begin position="44"/>
        <end position="65"/>
    </location>
</feature>
<comment type="subcellular location">
    <subcellularLocation>
        <location evidence="1">Cell membrane</location>
        <topology evidence="1">Multi-pass membrane protein</topology>
    </subcellularLocation>
</comment>
<dbReference type="GO" id="GO:0005886">
    <property type="term" value="C:plasma membrane"/>
    <property type="evidence" value="ECO:0007669"/>
    <property type="project" value="UniProtKB-SubCell"/>
</dbReference>
<feature type="transmembrane region" description="Helical" evidence="7">
    <location>
        <begin position="77"/>
        <end position="99"/>
    </location>
</feature>
<keyword evidence="4 7" id="KW-0812">Transmembrane</keyword>
<gene>
    <name evidence="8" type="ORF">HY29_13285</name>
</gene>
<keyword evidence="5 7" id="KW-1133">Transmembrane helix</keyword>
<keyword evidence="9" id="KW-1185">Reference proteome</keyword>
<dbReference type="Gene3D" id="1.10.3860.10">
    <property type="entry name" value="Sodium:dicarboxylate symporter"/>
    <property type="match status" value="1"/>
</dbReference>
<feature type="transmembrane region" description="Helical" evidence="7">
    <location>
        <begin position="208"/>
        <end position="234"/>
    </location>
</feature>
<dbReference type="AlphaFoldDB" id="A0A062U360"/>
<evidence type="ECO:0000256" key="5">
    <source>
        <dbReference type="ARBA" id="ARBA00022989"/>
    </source>
</evidence>
<dbReference type="SUPFAM" id="SSF118215">
    <property type="entry name" value="Proton glutamate symport protein"/>
    <property type="match status" value="1"/>
</dbReference>
<evidence type="ECO:0000256" key="1">
    <source>
        <dbReference type="ARBA" id="ARBA00004651"/>
    </source>
</evidence>
<evidence type="ECO:0008006" key="10">
    <source>
        <dbReference type="Google" id="ProtNLM"/>
    </source>
</evidence>
<proteinExistence type="predicted"/>
<dbReference type="Proteomes" id="UP000027037">
    <property type="component" value="Unassembled WGS sequence"/>
</dbReference>
<name>A0A062U360_9PROT</name>
<dbReference type="STRING" id="1280946.HY29_13285"/>
<dbReference type="eggNOG" id="COG1301">
    <property type="taxonomic scope" value="Bacteria"/>
</dbReference>
<dbReference type="EMBL" id="AWFF01000034">
    <property type="protein sequence ID" value="KCZ54766.1"/>
    <property type="molecule type" value="Genomic_DNA"/>
</dbReference>
<comment type="caution">
    <text evidence="8">The sequence shown here is derived from an EMBL/GenBank/DDBJ whole genome shotgun (WGS) entry which is preliminary data.</text>
</comment>
<evidence type="ECO:0000256" key="7">
    <source>
        <dbReference type="SAM" id="Phobius"/>
    </source>
</evidence>
<evidence type="ECO:0000313" key="8">
    <source>
        <dbReference type="EMBL" id="KCZ54766.1"/>
    </source>
</evidence>
<dbReference type="PATRIC" id="fig|1280946.3.peg.1666"/>
<keyword evidence="3" id="KW-1003">Cell membrane</keyword>
<evidence type="ECO:0000256" key="4">
    <source>
        <dbReference type="ARBA" id="ARBA00022692"/>
    </source>
</evidence>
<evidence type="ECO:0000313" key="9">
    <source>
        <dbReference type="Proteomes" id="UP000027037"/>
    </source>
</evidence>
<reference evidence="8 9" key="1">
    <citation type="journal article" date="2014" name="Antonie Van Leeuwenhoek">
        <title>Hyphomonas beringensis sp. nov. and Hyphomonas chukchiensis sp. nov., isolated from surface seawater of the Bering Sea and Chukchi Sea.</title>
        <authorList>
            <person name="Li C."/>
            <person name="Lai Q."/>
            <person name="Li G."/>
            <person name="Dong C."/>
            <person name="Wang J."/>
            <person name="Liao Y."/>
            <person name="Shao Z."/>
        </authorList>
    </citation>
    <scope>NUCLEOTIDE SEQUENCE [LARGE SCALE GENOMIC DNA]</scope>
    <source>
        <strain evidence="8 9">25B14_1</strain>
    </source>
</reference>
<dbReference type="PANTHER" id="PTHR42865:SF7">
    <property type="entry name" value="PROTON_GLUTAMATE-ASPARTATE SYMPORTER"/>
    <property type="match status" value="1"/>
</dbReference>